<evidence type="ECO:0000259" key="14">
    <source>
        <dbReference type="SMART" id="SM00663"/>
    </source>
</evidence>
<comment type="subunit">
    <text evidence="3">Component of the RNA polymerase III (Pol III) complex consisting of 17 subunits.</text>
</comment>
<dbReference type="InterPro" id="IPR007080">
    <property type="entry name" value="RNA_pol_Rpb1_1"/>
</dbReference>
<dbReference type="EMBL" id="VIBQ01000096">
    <property type="protein sequence ID" value="KAB8737515.1"/>
    <property type="molecule type" value="Genomic_DNA"/>
</dbReference>
<dbReference type="GO" id="GO:0003899">
    <property type="term" value="F:DNA-directed RNA polymerase activity"/>
    <property type="evidence" value="ECO:0007669"/>
    <property type="project" value="UniProtKB-EC"/>
</dbReference>
<keyword evidence="6 13" id="KW-0548">Nucleotidyltransferase</keyword>
<protein>
    <recommendedName>
        <fullName evidence="13">DNA-directed RNA polymerase subunit</fullName>
        <ecNumber evidence="13">2.7.7.6</ecNumber>
    </recommendedName>
</protein>
<dbReference type="InterPro" id="IPR044893">
    <property type="entry name" value="RNA_pol_Rpb1_clamp_domain"/>
</dbReference>
<dbReference type="GO" id="GO:0003677">
    <property type="term" value="F:DNA binding"/>
    <property type="evidence" value="ECO:0007669"/>
    <property type="project" value="InterPro"/>
</dbReference>
<keyword evidence="16" id="KW-1185">Reference proteome</keyword>
<dbReference type="InterPro" id="IPR000722">
    <property type="entry name" value="RNA_pol_asu"/>
</dbReference>
<keyword evidence="4 13" id="KW-0240">DNA-directed RNA polymerase</keyword>
<dbReference type="InterPro" id="IPR007081">
    <property type="entry name" value="RNA_pol_Rpb1_5"/>
</dbReference>
<dbReference type="OrthoDB" id="270392at2759"/>
<keyword evidence="11" id="KW-0539">Nucleus</keyword>
<evidence type="ECO:0000313" key="16">
    <source>
        <dbReference type="Proteomes" id="UP000327013"/>
    </source>
</evidence>
<dbReference type="FunFam" id="2.40.40.20:FF:000019">
    <property type="entry name" value="DNA-directed RNA polymerase II subunit RPB1"/>
    <property type="match status" value="1"/>
</dbReference>
<sequence length="1513" mass="168938">MAKSVDLDLDEDFAVTKQQVRDSVPKRIKELQFGILCVSHDLPFSFRNNLCLGNVVVNFSMSRSSQETVKQSVAEVSDRNAYDIAIGINDRGNTANGTLDRRMGVSSSNVRCETCDRAVKDCNGHFGHVKLALPVFHIGFLKKIIEVLHCICKECSKVLLTDKDRRAFLLKVGRPGSDGLEKKNVIKKIIAECRKVKYCPHCNAVNGTVKKVSGHALKITHDKYRWYNASSAKTKVAPLPKVEFDASFEEAKKGNPELDKHFKKAVDDLNPLRVLNLFKKIEADDCELLGMNPNDARPEMLILQYMPAPPVNIRPSVKQDTASNEDDITNKLGDIVHISSIIRSGLEKGQPIQTIMEQWDYLQIQVAMFINSEVPNLQQAGFGKPIRGFCQRLKGKQGRFRGNLSGKRVDFSGRTVISPDPNLSITEVGVPKRVAGNLTYPEHVTQYNFDKLRNLVRRGHNYPGANFITKKKTSRKLVLSVLARLGQQKLNEAAEQLQIGDIVERHLEDGDIVLFNRQPSLHKLSIMCHRVKVHEWRTFRLNECVCGPYNADFDGDEMNLHVPQTEEARTEALELMGVKHNLATPKDGTPIIAATQDFITAAYLLSSKDRFYDRKTFCQICCYMFDGNGVKEPVLTEYREDWARRGGMVDIDLPEPAIWRPEALWTGKQVFNVLMRPSLKSPILVNFDGAGKQFKAEPGVANDLIIDDSWLVVRNSEVMCGMMDKSTMGSGKKDSVFYVIMRDFGADAAVQAMDRLSKLSARWLTNEGFSIGIDDVYPSEELVHRKQSLIAEAYNACDDHIKKFKAGTLVRSAGSSPEETMEHKISGILSEVRQKAGAICFSQLSKWNSPIIMAKSGSKGSNINVSQMVAAVGQQIIGGTRITDGFQDRTLPHFPKAARQPPSKGFVGNSFFSGLTPTEFIFHAMSGREGLVDTAVKTAETGYMSRRLMKSLEDLSAQYDNTVRTSSSSIVQFQYGEDSLDPVDMEGKAKPVNFERTFSHAQTITWSNDEYGMYPWEVKKHVAVLMNAERQKVPRMSLMKESLAYNDETNAGIDQLESRRGFINEVEIFINEKADLIAKAREHLKMDSMLKQPSGRRSKKDDKLRAFVDSIAKLSQRSLEQFVSLCLTKYFKARTEPGHAVGAVGAQSIGEPGTQMTLKTFHFAGVAGMSITQGVPRIKEIINGSKHISTPIIDCELANKTSDRAAYSVKALIEKTYLSDVIDYIDESWNRNDCYLKIHIDRQAIQDLQLDVGMFDIKRAILKARGLKLTDDSIKVTRNYIFVQLLSESSTKSGSRSTKVELEDPYFRLQSLKRTLPNVVIKGFPQATRAIIAKSGTRDPISGLEENCLKVEGYGLAQCMTTPGVVGERTTSNNIIEVFQVLGVEAARKTIIAEIDKVMGAQMDIDPRHMQLLADVMTFKGEVLGITRFGLAKMRDSVLQLASFEKTPDHLFEAAVKGKKDAIEGVSECIIMGQSMSVGTGAMSVFRDMAWKEEDFKLKPTIFEEACKEFASS</sequence>
<evidence type="ECO:0000256" key="1">
    <source>
        <dbReference type="ARBA" id="ARBA00004123"/>
    </source>
</evidence>
<dbReference type="Gene3D" id="1.10.150.390">
    <property type="match status" value="1"/>
</dbReference>
<comment type="caution">
    <text evidence="15">The sequence shown here is derived from an EMBL/GenBank/DDBJ whole genome shotgun (WGS) entry which is preliminary data.</text>
</comment>
<keyword evidence="10 13" id="KW-0804">Transcription</keyword>
<dbReference type="PANTHER" id="PTHR48446">
    <property type="entry name" value="DNA-DIRECTED RNA POLYMERASE SUBUNIT BETA' N-TERMINAL SECTION"/>
    <property type="match status" value="1"/>
</dbReference>
<dbReference type="SMART" id="SM00663">
    <property type="entry name" value="RPOLA_N"/>
    <property type="match status" value="1"/>
</dbReference>
<comment type="similarity">
    <text evidence="2 13">Belongs to the RNA polymerase beta' chain family.</text>
</comment>
<dbReference type="CDD" id="cd02583">
    <property type="entry name" value="RNAP_III_RPC1_N"/>
    <property type="match status" value="1"/>
</dbReference>
<comment type="function">
    <text evidence="13">DNA-dependent RNA polymerase catalyzes the transcription of DNA into RNA using the four ribonucleoside triphosphates as substrates.</text>
</comment>
<keyword evidence="9" id="KW-0460">Magnesium</keyword>
<dbReference type="Pfam" id="PF04997">
    <property type="entry name" value="RNA_pol_Rpb1_1"/>
    <property type="match status" value="1"/>
</dbReference>
<evidence type="ECO:0000256" key="10">
    <source>
        <dbReference type="ARBA" id="ARBA00023163"/>
    </source>
</evidence>
<reference evidence="15 16" key="1">
    <citation type="submission" date="2019-06" db="EMBL/GenBank/DDBJ databases">
        <title>A chromosomal-level reference genome of Carpinus fangiana (Coryloideae, Betulaceae).</title>
        <authorList>
            <person name="Yang X."/>
            <person name="Wang Z."/>
            <person name="Zhang L."/>
            <person name="Hao G."/>
            <person name="Liu J."/>
            <person name="Yang Y."/>
        </authorList>
    </citation>
    <scope>NUCLEOTIDE SEQUENCE [LARGE SCALE GENOMIC DNA]</scope>
    <source>
        <strain evidence="15">Cfa_2016G</strain>
        <tissue evidence="15">Leaf</tissue>
    </source>
</reference>
<dbReference type="Gene3D" id="3.30.1490.180">
    <property type="entry name" value="RNA polymerase ii"/>
    <property type="match status" value="1"/>
</dbReference>
<dbReference type="SUPFAM" id="SSF64484">
    <property type="entry name" value="beta and beta-prime subunits of DNA dependent RNA-polymerase"/>
    <property type="match status" value="1"/>
</dbReference>
<dbReference type="Gene3D" id="4.10.860.120">
    <property type="entry name" value="RNA polymerase II, clamp domain"/>
    <property type="match status" value="1"/>
</dbReference>
<dbReference type="Pfam" id="PF05000">
    <property type="entry name" value="RNA_pol_Rpb1_4"/>
    <property type="match status" value="1"/>
</dbReference>
<dbReference type="Proteomes" id="UP000327013">
    <property type="component" value="Unassembled WGS sequence"/>
</dbReference>
<keyword evidence="8" id="KW-0862">Zinc</keyword>
<evidence type="ECO:0000256" key="3">
    <source>
        <dbReference type="ARBA" id="ARBA00011206"/>
    </source>
</evidence>
<keyword evidence="5 13" id="KW-0808">Transferase</keyword>
<evidence type="ECO:0000256" key="9">
    <source>
        <dbReference type="ARBA" id="ARBA00022842"/>
    </source>
</evidence>
<dbReference type="InterPro" id="IPR015700">
    <property type="entry name" value="RPC1"/>
</dbReference>
<comment type="subcellular location">
    <subcellularLocation>
        <location evidence="1">Nucleus</location>
    </subcellularLocation>
</comment>
<dbReference type="EC" id="2.7.7.6" evidence="13"/>
<evidence type="ECO:0000256" key="13">
    <source>
        <dbReference type="RuleBase" id="RU004279"/>
    </source>
</evidence>
<comment type="catalytic activity">
    <reaction evidence="12 13">
        <text>RNA(n) + a ribonucleoside 5'-triphosphate = RNA(n+1) + diphosphate</text>
        <dbReference type="Rhea" id="RHEA:21248"/>
        <dbReference type="Rhea" id="RHEA-COMP:14527"/>
        <dbReference type="Rhea" id="RHEA-COMP:17342"/>
        <dbReference type="ChEBI" id="CHEBI:33019"/>
        <dbReference type="ChEBI" id="CHEBI:61557"/>
        <dbReference type="ChEBI" id="CHEBI:140395"/>
        <dbReference type="EC" id="2.7.7.6"/>
    </reaction>
</comment>
<evidence type="ECO:0000256" key="7">
    <source>
        <dbReference type="ARBA" id="ARBA00022723"/>
    </source>
</evidence>
<evidence type="ECO:0000256" key="12">
    <source>
        <dbReference type="ARBA" id="ARBA00048552"/>
    </source>
</evidence>
<dbReference type="GO" id="GO:0046872">
    <property type="term" value="F:metal ion binding"/>
    <property type="evidence" value="ECO:0007669"/>
    <property type="project" value="UniProtKB-KW"/>
</dbReference>
<organism evidence="15 16">
    <name type="scientific">Carpinus fangiana</name>
    <dbReference type="NCBI Taxonomy" id="176857"/>
    <lineage>
        <taxon>Eukaryota</taxon>
        <taxon>Viridiplantae</taxon>
        <taxon>Streptophyta</taxon>
        <taxon>Embryophyta</taxon>
        <taxon>Tracheophyta</taxon>
        <taxon>Spermatophyta</taxon>
        <taxon>Magnoliopsida</taxon>
        <taxon>eudicotyledons</taxon>
        <taxon>Gunneridae</taxon>
        <taxon>Pentapetalae</taxon>
        <taxon>rosids</taxon>
        <taxon>fabids</taxon>
        <taxon>Fagales</taxon>
        <taxon>Betulaceae</taxon>
        <taxon>Carpinus</taxon>
    </lineage>
</organism>
<dbReference type="GO" id="GO:0006351">
    <property type="term" value="P:DNA-templated transcription"/>
    <property type="evidence" value="ECO:0007669"/>
    <property type="project" value="InterPro"/>
</dbReference>
<evidence type="ECO:0000256" key="5">
    <source>
        <dbReference type="ARBA" id="ARBA00022679"/>
    </source>
</evidence>
<dbReference type="GO" id="GO:0005634">
    <property type="term" value="C:nucleus"/>
    <property type="evidence" value="ECO:0007669"/>
    <property type="project" value="UniProtKB-SubCell"/>
</dbReference>
<dbReference type="Gene3D" id="6.20.50.80">
    <property type="match status" value="1"/>
</dbReference>
<dbReference type="InterPro" id="IPR042102">
    <property type="entry name" value="RNA_pol_Rpb1_3_sf"/>
</dbReference>
<accession>A0A5N6L427</accession>
<dbReference type="Gene3D" id="2.40.40.20">
    <property type="match status" value="1"/>
</dbReference>
<dbReference type="Gene3D" id="1.10.132.30">
    <property type="match status" value="1"/>
</dbReference>
<dbReference type="NCBIfam" id="NF006336">
    <property type="entry name" value="PRK08566.1"/>
    <property type="match status" value="1"/>
</dbReference>
<keyword evidence="7" id="KW-0479">Metal-binding</keyword>
<gene>
    <name evidence="15" type="ORF">FH972_026474</name>
</gene>
<dbReference type="Gene3D" id="6.10.250.2940">
    <property type="match status" value="1"/>
</dbReference>
<evidence type="ECO:0000256" key="4">
    <source>
        <dbReference type="ARBA" id="ARBA00022478"/>
    </source>
</evidence>
<name>A0A5N6L427_9ROSI</name>
<dbReference type="CDD" id="cd02736">
    <property type="entry name" value="RNAP_III_Rpc1_C"/>
    <property type="match status" value="1"/>
</dbReference>
<feature type="domain" description="RNA polymerase N-terminal" evidence="14">
    <location>
        <begin position="299"/>
        <end position="606"/>
    </location>
</feature>
<dbReference type="GO" id="GO:0000428">
    <property type="term" value="C:DNA-directed RNA polymerase complex"/>
    <property type="evidence" value="ECO:0007669"/>
    <property type="project" value="UniProtKB-KW"/>
</dbReference>
<evidence type="ECO:0000256" key="6">
    <source>
        <dbReference type="ARBA" id="ARBA00022695"/>
    </source>
</evidence>
<evidence type="ECO:0000313" key="15">
    <source>
        <dbReference type="EMBL" id="KAB8737515.1"/>
    </source>
</evidence>
<dbReference type="InterPro" id="IPR006592">
    <property type="entry name" value="RNA_pol_N"/>
</dbReference>
<dbReference type="InterPro" id="IPR035698">
    <property type="entry name" value="RNAP_III_Rpc1_C"/>
</dbReference>
<proteinExistence type="inferred from homology"/>
<dbReference type="InterPro" id="IPR007066">
    <property type="entry name" value="RNA_pol_Rpb1_3"/>
</dbReference>
<dbReference type="Pfam" id="PF00623">
    <property type="entry name" value="RNA_pol_Rpb1_2"/>
    <property type="match status" value="1"/>
</dbReference>
<evidence type="ECO:0000256" key="11">
    <source>
        <dbReference type="ARBA" id="ARBA00023242"/>
    </source>
</evidence>
<dbReference type="Pfam" id="PF04998">
    <property type="entry name" value="RNA_pol_Rpb1_5"/>
    <property type="match status" value="1"/>
</dbReference>
<dbReference type="FunFam" id="1.10.150.390:FF:000004">
    <property type="entry name" value="DNA-directed RNA polymerase subunit"/>
    <property type="match status" value="1"/>
</dbReference>
<dbReference type="PANTHER" id="PTHR48446:SF1">
    <property type="entry name" value="DNA-DIRECTED RNA POLYMERASE SUBUNIT BETA' N-TERMINAL SECTION"/>
    <property type="match status" value="1"/>
</dbReference>
<dbReference type="Gene3D" id="1.10.274.100">
    <property type="entry name" value="RNA polymerase Rpb1, domain 3"/>
    <property type="match status" value="1"/>
</dbReference>
<evidence type="ECO:0000256" key="2">
    <source>
        <dbReference type="ARBA" id="ARBA00006460"/>
    </source>
</evidence>
<dbReference type="Pfam" id="PF04983">
    <property type="entry name" value="RNA_pol_Rpb1_3"/>
    <property type="match status" value="1"/>
</dbReference>
<dbReference type="InterPro" id="IPR007083">
    <property type="entry name" value="RNA_pol_Rpb1_4"/>
</dbReference>
<dbReference type="InterPro" id="IPR038120">
    <property type="entry name" value="Rpb1_funnel_sf"/>
</dbReference>
<evidence type="ECO:0000256" key="8">
    <source>
        <dbReference type="ARBA" id="ARBA00022833"/>
    </source>
</evidence>
<dbReference type="InterPro" id="IPR035697">
    <property type="entry name" value="RNAP_III_RPC1_N"/>
</dbReference>